<dbReference type="EMBL" id="JBHTBZ010000088">
    <property type="protein sequence ID" value="MFC7462888.1"/>
    <property type="molecule type" value="Genomic_DNA"/>
</dbReference>
<keyword evidence="2" id="KW-1185">Reference proteome</keyword>
<evidence type="ECO:0000313" key="2">
    <source>
        <dbReference type="Proteomes" id="UP001596457"/>
    </source>
</evidence>
<dbReference type="RefSeq" id="WP_382204063.1">
    <property type="nucleotide sequence ID" value="NZ_JBHTBZ010000088.1"/>
</dbReference>
<organism evidence="1 2">
    <name type="scientific">Hydrogenophaga defluvii</name>
    <dbReference type="NCBI Taxonomy" id="249410"/>
    <lineage>
        <taxon>Bacteria</taxon>
        <taxon>Pseudomonadati</taxon>
        <taxon>Pseudomonadota</taxon>
        <taxon>Betaproteobacteria</taxon>
        <taxon>Burkholderiales</taxon>
        <taxon>Comamonadaceae</taxon>
        <taxon>Hydrogenophaga</taxon>
    </lineage>
</organism>
<name>A0ABW2SI20_9BURK</name>
<evidence type="ECO:0000313" key="1">
    <source>
        <dbReference type="EMBL" id="MFC7462888.1"/>
    </source>
</evidence>
<accession>A0ABW2SI20</accession>
<dbReference type="Proteomes" id="UP001596457">
    <property type="component" value="Unassembled WGS sequence"/>
</dbReference>
<protein>
    <submittedName>
        <fullName evidence="1">Helix-turn-helix transcriptional regulator</fullName>
    </submittedName>
</protein>
<proteinExistence type="predicted"/>
<comment type="caution">
    <text evidence="1">The sequence shown here is derived from an EMBL/GenBank/DDBJ whole genome shotgun (WGS) entry which is preliminary data.</text>
</comment>
<reference evidence="2" key="1">
    <citation type="journal article" date="2019" name="Int. J. Syst. Evol. Microbiol.">
        <title>The Global Catalogue of Microorganisms (GCM) 10K type strain sequencing project: providing services to taxonomists for standard genome sequencing and annotation.</title>
        <authorList>
            <consortium name="The Broad Institute Genomics Platform"/>
            <consortium name="The Broad Institute Genome Sequencing Center for Infectious Disease"/>
            <person name="Wu L."/>
            <person name="Ma J."/>
        </authorList>
    </citation>
    <scope>NUCLEOTIDE SEQUENCE [LARGE SCALE GENOMIC DNA]</scope>
    <source>
        <strain evidence="2">CCUG 53903</strain>
    </source>
</reference>
<gene>
    <name evidence="1" type="ORF">ACFQU0_20920</name>
</gene>
<sequence length="139" mass="14936">MPDDAIIRIARLLITEKNPSGLIDASPSHWYSGVAKGVHPSPIRLSQNVSGWRAGDIREWLAAQVEVSDSRARFKAPSRKVLARLQGAAAGQGYALTQVRNMDTAQVLLLLSKGDATRMFNAPAEVEAFLAKLEGGVTA</sequence>